<evidence type="ECO:0000313" key="4">
    <source>
        <dbReference type="Proteomes" id="UP001256827"/>
    </source>
</evidence>
<feature type="transmembrane region" description="Helical" evidence="1">
    <location>
        <begin position="41"/>
        <end position="61"/>
    </location>
</feature>
<keyword evidence="1" id="KW-1133">Transmembrane helix</keyword>
<dbReference type="GO" id="GO:0052621">
    <property type="term" value="F:diguanylate cyclase activity"/>
    <property type="evidence" value="ECO:0007669"/>
    <property type="project" value="UniProtKB-EC"/>
</dbReference>
<dbReference type="PANTHER" id="PTHR45138:SF9">
    <property type="entry name" value="DIGUANYLATE CYCLASE DGCM-RELATED"/>
    <property type="match status" value="1"/>
</dbReference>
<proteinExistence type="predicted"/>
<feature type="transmembrane region" description="Helical" evidence="1">
    <location>
        <begin position="125"/>
        <end position="144"/>
    </location>
</feature>
<feature type="transmembrane region" description="Helical" evidence="1">
    <location>
        <begin position="12"/>
        <end position="29"/>
    </location>
</feature>
<keyword evidence="3" id="KW-0548">Nucleotidyltransferase</keyword>
<dbReference type="InterPro" id="IPR050469">
    <property type="entry name" value="Diguanylate_Cyclase"/>
</dbReference>
<organism evidence="3 4">
    <name type="scientific">Brevibacillus brevis</name>
    <name type="common">Bacillus brevis</name>
    <dbReference type="NCBI Taxonomy" id="1393"/>
    <lineage>
        <taxon>Bacteria</taxon>
        <taxon>Bacillati</taxon>
        <taxon>Bacillota</taxon>
        <taxon>Bacilli</taxon>
        <taxon>Bacillales</taxon>
        <taxon>Paenibacillaceae</taxon>
        <taxon>Brevibacillus</taxon>
    </lineage>
</organism>
<feature type="transmembrane region" description="Helical" evidence="1">
    <location>
        <begin position="151"/>
        <end position="173"/>
    </location>
</feature>
<protein>
    <submittedName>
        <fullName evidence="3">GGDEF domain-containing protein</fullName>
        <ecNumber evidence="3">2.7.7.65</ecNumber>
    </submittedName>
</protein>
<keyword evidence="3" id="KW-0808">Transferase</keyword>
<feature type="transmembrane region" description="Helical" evidence="1">
    <location>
        <begin position="193"/>
        <end position="212"/>
    </location>
</feature>
<dbReference type="InterPro" id="IPR029787">
    <property type="entry name" value="Nucleotide_cyclase"/>
</dbReference>
<evidence type="ECO:0000256" key="1">
    <source>
        <dbReference type="SAM" id="Phobius"/>
    </source>
</evidence>
<dbReference type="Pfam" id="PF00990">
    <property type="entry name" value="GGDEF"/>
    <property type="match status" value="1"/>
</dbReference>
<keyword evidence="4" id="KW-1185">Reference proteome</keyword>
<dbReference type="CDD" id="cd01949">
    <property type="entry name" value="GGDEF"/>
    <property type="match status" value="1"/>
</dbReference>
<feature type="transmembrane region" description="Helical" evidence="1">
    <location>
        <begin position="100"/>
        <end position="119"/>
    </location>
</feature>
<feature type="domain" description="GGDEF" evidence="2">
    <location>
        <begin position="254"/>
        <end position="386"/>
    </location>
</feature>
<dbReference type="EC" id="2.7.7.65" evidence="3"/>
<dbReference type="Gene3D" id="3.30.70.270">
    <property type="match status" value="1"/>
</dbReference>
<dbReference type="RefSeq" id="WP_310765410.1">
    <property type="nucleotide sequence ID" value="NZ_CP134050.1"/>
</dbReference>
<dbReference type="InterPro" id="IPR043128">
    <property type="entry name" value="Rev_trsase/Diguanyl_cyclase"/>
</dbReference>
<name>A0ABY9T1E1_BREBE</name>
<evidence type="ECO:0000259" key="2">
    <source>
        <dbReference type="PROSITE" id="PS50887"/>
    </source>
</evidence>
<dbReference type="PROSITE" id="PS50887">
    <property type="entry name" value="GGDEF"/>
    <property type="match status" value="1"/>
</dbReference>
<dbReference type="PANTHER" id="PTHR45138">
    <property type="entry name" value="REGULATORY COMPONENTS OF SENSORY TRANSDUCTION SYSTEM"/>
    <property type="match status" value="1"/>
</dbReference>
<dbReference type="SUPFAM" id="SSF55073">
    <property type="entry name" value="Nucleotide cyclase"/>
    <property type="match status" value="1"/>
</dbReference>
<reference evidence="3 4" key="1">
    <citation type="submission" date="2023-09" db="EMBL/GenBank/DDBJ databases">
        <title>Complete Genome and Methylome dissection of Bacillus brevis NEB573 original source of BbsI restriction endonuclease.</title>
        <authorList>
            <person name="Fomenkov A."/>
            <person name="Roberts R.D."/>
        </authorList>
    </citation>
    <scope>NUCLEOTIDE SEQUENCE [LARGE SCALE GENOMIC DNA]</scope>
    <source>
        <strain evidence="3 4">NEB573</strain>
    </source>
</reference>
<accession>A0ABY9T1E1</accession>
<keyword evidence="1" id="KW-0472">Membrane</keyword>
<keyword evidence="1" id="KW-0812">Transmembrane</keyword>
<dbReference type="InterPro" id="IPR000160">
    <property type="entry name" value="GGDEF_dom"/>
</dbReference>
<dbReference type="SMART" id="SM00267">
    <property type="entry name" value="GGDEF"/>
    <property type="match status" value="1"/>
</dbReference>
<feature type="transmembrane region" description="Helical" evidence="1">
    <location>
        <begin position="67"/>
        <end position="88"/>
    </location>
</feature>
<dbReference type="NCBIfam" id="TIGR00254">
    <property type="entry name" value="GGDEF"/>
    <property type="match status" value="1"/>
</dbReference>
<dbReference type="Proteomes" id="UP001256827">
    <property type="component" value="Chromosome"/>
</dbReference>
<sequence>MDFLLDMKTIILSLGVGHLFTVILISAYWRHHKKDAKITSFFFAKCTQALAWLLLALRGGIPDWLSISMAYTLLFVGTSLEAIAMLMLVKAFDRGARKVYISLMALSIGGFHLLLHLYNTGAARIGFASLGIALFLVIPAYRLFKESNASLLMRMIGALYFLVFLSLTCRGVAALTSVNNMDIFTPGVAQTFSFLALYLVMILGNTGFVLLLKEQADQELIRMASLDELTGILNRRTFVARAMQCLDMYAKKKKPITLLLFDVDHFKKINDTYGHNIGDQVLRHLVDTIKGVLGEGDLFGRYGGDEFAILFPGMDEAESSAVAEQIKRTTREAAAADLPVTFTLSMGLLTVVPDRHTQLDELYIACDKALYRAKENGRDGAARVWSENREALPS</sequence>
<dbReference type="EMBL" id="CP134050">
    <property type="protein sequence ID" value="WNC13811.1"/>
    <property type="molecule type" value="Genomic_DNA"/>
</dbReference>
<gene>
    <name evidence="3" type="ORF">RGB73_24495</name>
</gene>
<evidence type="ECO:0000313" key="3">
    <source>
        <dbReference type="EMBL" id="WNC13811.1"/>
    </source>
</evidence>